<evidence type="ECO:0000313" key="9">
    <source>
        <dbReference type="Proteomes" id="UP000886743"/>
    </source>
</evidence>
<feature type="transmembrane region" description="Helical" evidence="7">
    <location>
        <begin position="338"/>
        <end position="361"/>
    </location>
</feature>
<dbReference type="Proteomes" id="UP000886743">
    <property type="component" value="Unassembled WGS sequence"/>
</dbReference>
<feature type="transmembrane region" description="Helical" evidence="7">
    <location>
        <begin position="275"/>
        <end position="293"/>
    </location>
</feature>
<comment type="subcellular location">
    <subcellularLocation>
        <location evidence="1">Cell membrane</location>
        <topology evidence="1">Multi-pass membrane protein</topology>
    </subcellularLocation>
</comment>
<feature type="transmembrane region" description="Helical" evidence="7">
    <location>
        <begin position="169"/>
        <end position="190"/>
    </location>
</feature>
<organism evidence="8 9">
    <name type="scientific">Candidatus Aphodoplasma excrementigallinarum</name>
    <dbReference type="NCBI Taxonomy" id="2840673"/>
    <lineage>
        <taxon>Bacteria</taxon>
        <taxon>Bacillati</taxon>
        <taxon>Bacillota</taxon>
        <taxon>Clostridia</taxon>
        <taxon>Eubacteriales</taxon>
        <taxon>Candidatus Aphodoplasma</taxon>
    </lineage>
</organism>
<reference evidence="8" key="2">
    <citation type="journal article" date="2021" name="PeerJ">
        <title>Extensive microbial diversity within the chicken gut microbiome revealed by metagenomics and culture.</title>
        <authorList>
            <person name="Gilroy R."/>
            <person name="Ravi A."/>
            <person name="Getino M."/>
            <person name="Pursley I."/>
            <person name="Horton D.L."/>
            <person name="Alikhan N.F."/>
            <person name="Baker D."/>
            <person name="Gharbi K."/>
            <person name="Hall N."/>
            <person name="Watson M."/>
            <person name="Adriaenssens E.M."/>
            <person name="Foster-Nyarko E."/>
            <person name="Jarju S."/>
            <person name="Secka A."/>
            <person name="Antonio M."/>
            <person name="Oren A."/>
            <person name="Chaudhuri R.R."/>
            <person name="La Ragione R."/>
            <person name="Hildebrand F."/>
            <person name="Pallen M.J."/>
        </authorList>
    </citation>
    <scope>NUCLEOTIDE SEQUENCE</scope>
    <source>
        <strain evidence="8">4920</strain>
    </source>
</reference>
<keyword evidence="3" id="KW-0813">Transport</keyword>
<reference evidence="8" key="1">
    <citation type="submission" date="2020-10" db="EMBL/GenBank/DDBJ databases">
        <authorList>
            <person name="Gilroy R."/>
        </authorList>
    </citation>
    <scope>NUCLEOTIDE SEQUENCE</scope>
    <source>
        <strain evidence="8">4920</strain>
    </source>
</reference>
<evidence type="ECO:0000256" key="6">
    <source>
        <dbReference type="ARBA" id="ARBA00023136"/>
    </source>
</evidence>
<evidence type="ECO:0000313" key="8">
    <source>
        <dbReference type="EMBL" id="HIV03195.1"/>
    </source>
</evidence>
<keyword evidence="6 7" id="KW-0472">Membrane</keyword>
<keyword evidence="4 7" id="KW-0812">Transmembrane</keyword>
<accession>A0A9D1NHJ6</accession>
<feature type="transmembrane region" description="Helical" evidence="7">
    <location>
        <begin position="74"/>
        <end position="94"/>
    </location>
</feature>
<feature type="transmembrane region" description="Helical" evidence="7">
    <location>
        <begin position="143"/>
        <end position="163"/>
    </location>
</feature>
<feature type="transmembrane region" description="Helical" evidence="7">
    <location>
        <begin position="211"/>
        <end position="229"/>
    </location>
</feature>
<evidence type="ECO:0000256" key="7">
    <source>
        <dbReference type="SAM" id="Phobius"/>
    </source>
</evidence>
<sequence length="412" mass="44291">MKFTYKNTLHACYTGMVTQAAINNLAPLLFVIFQDSFQISLEMIGRLVLINFGVQLATDIVAARYADKIGYRRCVVGAHLFCVLGLLGLSLFPMVFPSPYVGLVCAVVLYAIGGGLIEVLVSPMVEAIPGDGKALSMSLAHSFYCWGQMAVVLVTTLILYLIGQDLWYILPWLWAVIPFCNMLLFMRVPIAHPTGGGDAMPVRKLFSKRTFWVFLIIMMCAGASELSMSQWSSLFAQKGLGVPKVVGDILGPCMFALLMGIGRLGYGLWGGKIRLKYALSGCALLCIACYLTVSLMNNPVLSLAACAVCGFSVSLMWPGAISMSAKSFPLGGTAMFGLLAMFGDLGCSLGPWITGVVAGAIESGIYTVKTTLLQAATLEQMGLKCGILVAAVFPMLLLLCVLFLKNKRTQAD</sequence>
<dbReference type="EMBL" id="DVOF01000188">
    <property type="protein sequence ID" value="HIV03195.1"/>
    <property type="molecule type" value="Genomic_DNA"/>
</dbReference>
<comment type="caution">
    <text evidence="8">The sequence shown here is derived from an EMBL/GenBank/DDBJ whole genome shotgun (WGS) entry which is preliminary data.</text>
</comment>
<dbReference type="InterPro" id="IPR011701">
    <property type="entry name" value="MFS"/>
</dbReference>
<dbReference type="InterPro" id="IPR051788">
    <property type="entry name" value="MFS_Transporter"/>
</dbReference>
<proteinExistence type="inferred from homology"/>
<feature type="transmembrane region" description="Helical" evidence="7">
    <location>
        <begin position="249"/>
        <end position="268"/>
    </location>
</feature>
<dbReference type="Gene3D" id="1.20.1250.20">
    <property type="entry name" value="MFS general substrate transporter like domains"/>
    <property type="match status" value="2"/>
</dbReference>
<evidence type="ECO:0000256" key="3">
    <source>
        <dbReference type="ARBA" id="ARBA00022448"/>
    </source>
</evidence>
<dbReference type="AlphaFoldDB" id="A0A9D1NHJ6"/>
<keyword evidence="5 7" id="KW-1133">Transmembrane helix</keyword>
<dbReference type="GO" id="GO:0005886">
    <property type="term" value="C:plasma membrane"/>
    <property type="evidence" value="ECO:0007669"/>
    <property type="project" value="UniProtKB-SubCell"/>
</dbReference>
<comment type="similarity">
    <text evidence="2">Belongs to the major facilitator superfamily.</text>
</comment>
<dbReference type="PANTHER" id="PTHR23514">
    <property type="entry name" value="BYPASS OF STOP CODON PROTEIN 6"/>
    <property type="match status" value="1"/>
</dbReference>
<feature type="transmembrane region" description="Helical" evidence="7">
    <location>
        <begin position="100"/>
        <end position="122"/>
    </location>
</feature>
<dbReference type="SUPFAM" id="SSF103473">
    <property type="entry name" value="MFS general substrate transporter"/>
    <property type="match status" value="1"/>
</dbReference>
<evidence type="ECO:0000256" key="1">
    <source>
        <dbReference type="ARBA" id="ARBA00004651"/>
    </source>
</evidence>
<dbReference type="Pfam" id="PF07690">
    <property type="entry name" value="MFS_1"/>
    <property type="match status" value="1"/>
</dbReference>
<feature type="transmembrane region" description="Helical" evidence="7">
    <location>
        <begin position="381"/>
        <end position="404"/>
    </location>
</feature>
<protein>
    <submittedName>
        <fullName evidence="8">MFS transporter</fullName>
    </submittedName>
</protein>
<gene>
    <name evidence="8" type="ORF">IAC74_06430</name>
</gene>
<feature type="transmembrane region" description="Helical" evidence="7">
    <location>
        <begin position="299"/>
        <end position="317"/>
    </location>
</feature>
<name>A0A9D1NHJ6_9FIRM</name>
<dbReference type="GO" id="GO:0022857">
    <property type="term" value="F:transmembrane transporter activity"/>
    <property type="evidence" value="ECO:0007669"/>
    <property type="project" value="InterPro"/>
</dbReference>
<evidence type="ECO:0000256" key="5">
    <source>
        <dbReference type="ARBA" id="ARBA00022989"/>
    </source>
</evidence>
<evidence type="ECO:0000256" key="4">
    <source>
        <dbReference type="ARBA" id="ARBA00022692"/>
    </source>
</evidence>
<evidence type="ECO:0000256" key="2">
    <source>
        <dbReference type="ARBA" id="ARBA00008335"/>
    </source>
</evidence>
<dbReference type="InterPro" id="IPR036259">
    <property type="entry name" value="MFS_trans_sf"/>
</dbReference>
<dbReference type="PANTHER" id="PTHR23514:SF3">
    <property type="entry name" value="BYPASS OF STOP CODON PROTEIN 6"/>
    <property type="match status" value="1"/>
</dbReference>